<dbReference type="Proteomes" id="UP001497522">
    <property type="component" value="Chromosome 1"/>
</dbReference>
<name>A0ABP1A6S0_9BRYO</name>
<reference evidence="2 3" key="1">
    <citation type="submission" date="2024-03" db="EMBL/GenBank/DDBJ databases">
        <authorList>
            <consortium name="ELIXIR-Norway"/>
            <consortium name="Elixir Norway"/>
        </authorList>
    </citation>
    <scope>NUCLEOTIDE SEQUENCE [LARGE SCALE GENOMIC DNA]</scope>
</reference>
<organism evidence="2 3">
    <name type="scientific">Sphagnum jensenii</name>
    <dbReference type="NCBI Taxonomy" id="128206"/>
    <lineage>
        <taxon>Eukaryota</taxon>
        <taxon>Viridiplantae</taxon>
        <taxon>Streptophyta</taxon>
        <taxon>Embryophyta</taxon>
        <taxon>Bryophyta</taxon>
        <taxon>Sphagnophytina</taxon>
        <taxon>Sphagnopsida</taxon>
        <taxon>Sphagnales</taxon>
        <taxon>Sphagnaceae</taxon>
        <taxon>Sphagnum</taxon>
    </lineage>
</organism>
<keyword evidence="3" id="KW-1185">Reference proteome</keyword>
<proteinExistence type="predicted"/>
<gene>
    <name evidence="2" type="ORF">CSSPJE1EN2_LOCUS1188</name>
</gene>
<sequence>MSVPNGGPNVGSIHIKPIETTHNKHNIEEDEVSTLKKVLENVAIKNPGAELVSKAKLDFAGFQDQKEQRKRKVTR</sequence>
<evidence type="ECO:0000256" key="1">
    <source>
        <dbReference type="SAM" id="MobiDB-lite"/>
    </source>
</evidence>
<protein>
    <submittedName>
        <fullName evidence="2">Uncharacterized protein</fullName>
    </submittedName>
</protein>
<accession>A0ABP1A6S0</accession>
<dbReference type="EMBL" id="OZ023702">
    <property type="protein sequence ID" value="CAK9858193.1"/>
    <property type="molecule type" value="Genomic_DNA"/>
</dbReference>
<feature type="region of interest" description="Disordered" evidence="1">
    <location>
        <begin position="1"/>
        <end position="25"/>
    </location>
</feature>
<evidence type="ECO:0000313" key="3">
    <source>
        <dbReference type="Proteomes" id="UP001497522"/>
    </source>
</evidence>
<evidence type="ECO:0000313" key="2">
    <source>
        <dbReference type="EMBL" id="CAK9858193.1"/>
    </source>
</evidence>
<feature type="compositionally biased region" description="Basic and acidic residues" evidence="1">
    <location>
        <begin position="16"/>
        <end position="25"/>
    </location>
</feature>